<dbReference type="Proteomes" id="UP000824120">
    <property type="component" value="Chromosome 12"/>
</dbReference>
<reference evidence="1 2" key="1">
    <citation type="submission" date="2020-09" db="EMBL/GenBank/DDBJ databases">
        <title>De no assembly of potato wild relative species, Solanum commersonii.</title>
        <authorList>
            <person name="Cho K."/>
        </authorList>
    </citation>
    <scope>NUCLEOTIDE SEQUENCE [LARGE SCALE GENOMIC DNA]</scope>
    <source>
        <strain evidence="1">LZ3.2</strain>
        <tissue evidence="1">Leaf</tissue>
    </source>
</reference>
<organism evidence="1 2">
    <name type="scientific">Solanum commersonii</name>
    <name type="common">Commerson's wild potato</name>
    <name type="synonym">Commerson's nightshade</name>
    <dbReference type="NCBI Taxonomy" id="4109"/>
    <lineage>
        <taxon>Eukaryota</taxon>
        <taxon>Viridiplantae</taxon>
        <taxon>Streptophyta</taxon>
        <taxon>Embryophyta</taxon>
        <taxon>Tracheophyta</taxon>
        <taxon>Spermatophyta</taxon>
        <taxon>Magnoliopsida</taxon>
        <taxon>eudicotyledons</taxon>
        <taxon>Gunneridae</taxon>
        <taxon>Pentapetalae</taxon>
        <taxon>asterids</taxon>
        <taxon>lamiids</taxon>
        <taxon>Solanales</taxon>
        <taxon>Solanaceae</taxon>
        <taxon>Solanoideae</taxon>
        <taxon>Solaneae</taxon>
        <taxon>Solanum</taxon>
    </lineage>
</organism>
<accession>A0A9J5WC18</accession>
<sequence length="77" mass="8590">MRLSGEGGSGLCGGQGEERGEMVWTCEEMVLEMLQVRRGLDIEVQRRGRGRPKSIGERGIQYLARTHTSTIISLLTR</sequence>
<evidence type="ECO:0000313" key="1">
    <source>
        <dbReference type="EMBL" id="KAG5573193.1"/>
    </source>
</evidence>
<gene>
    <name evidence="1" type="ORF">H5410_062959</name>
</gene>
<name>A0A9J5WC18_SOLCO</name>
<dbReference type="AlphaFoldDB" id="A0A9J5WC18"/>
<dbReference type="EMBL" id="JACXVP010000012">
    <property type="protein sequence ID" value="KAG5573193.1"/>
    <property type="molecule type" value="Genomic_DNA"/>
</dbReference>
<proteinExistence type="predicted"/>
<evidence type="ECO:0000313" key="2">
    <source>
        <dbReference type="Proteomes" id="UP000824120"/>
    </source>
</evidence>
<protein>
    <submittedName>
        <fullName evidence="1">Uncharacterized protein</fullName>
    </submittedName>
</protein>
<keyword evidence="2" id="KW-1185">Reference proteome</keyword>
<comment type="caution">
    <text evidence="1">The sequence shown here is derived from an EMBL/GenBank/DDBJ whole genome shotgun (WGS) entry which is preliminary data.</text>
</comment>